<comment type="caution">
    <text evidence="2">The sequence shown here is derived from an EMBL/GenBank/DDBJ whole genome shotgun (WGS) entry which is preliminary data.</text>
</comment>
<reference evidence="2 3" key="2">
    <citation type="submission" date="2019-09" db="EMBL/GenBank/DDBJ databases">
        <authorList>
            <person name="Jin C."/>
        </authorList>
    </citation>
    <scope>NUCLEOTIDE SEQUENCE [LARGE SCALE GENOMIC DNA]</scope>
    <source>
        <strain evidence="2 3">BN140078</strain>
    </source>
</reference>
<name>A0A5B2VKA1_9BACT</name>
<sequence>MRSSLRVVTILSFAVLLYSCSRGIFSRSVFQKKEHIYQAPAIGAESRFDEGLRREKHPQQLFSKKERQDMQKMGVLPSQGPRDAPTEKISPAKADSILYGIKPDTTRRTAVTDSTAAPALPDSVHTPQPDSTGRVPQ</sequence>
<organism evidence="2 3">
    <name type="scientific">Chitinophaga agrisoli</name>
    <dbReference type="NCBI Taxonomy" id="2607653"/>
    <lineage>
        <taxon>Bacteria</taxon>
        <taxon>Pseudomonadati</taxon>
        <taxon>Bacteroidota</taxon>
        <taxon>Chitinophagia</taxon>
        <taxon>Chitinophagales</taxon>
        <taxon>Chitinophagaceae</taxon>
        <taxon>Chitinophaga</taxon>
    </lineage>
</organism>
<proteinExistence type="predicted"/>
<gene>
    <name evidence="2" type="ORF">F0L74_21125</name>
</gene>
<evidence type="ECO:0000313" key="3">
    <source>
        <dbReference type="Proteomes" id="UP000324611"/>
    </source>
</evidence>
<dbReference type="RefSeq" id="WP_149839901.1">
    <property type="nucleotide sequence ID" value="NZ_VUOC01000004.1"/>
</dbReference>
<evidence type="ECO:0000313" key="2">
    <source>
        <dbReference type="EMBL" id="KAA2238722.1"/>
    </source>
</evidence>
<accession>A0A5B2VKA1</accession>
<protein>
    <submittedName>
        <fullName evidence="2">Uncharacterized protein</fullName>
    </submittedName>
</protein>
<dbReference type="EMBL" id="VUOC01000004">
    <property type="protein sequence ID" value="KAA2238722.1"/>
    <property type="molecule type" value="Genomic_DNA"/>
</dbReference>
<reference evidence="2 3" key="1">
    <citation type="submission" date="2019-09" db="EMBL/GenBank/DDBJ databases">
        <title>Chitinophaga ginsengihumi sp. nov., isolated from soil of ginseng rhizosphere.</title>
        <authorList>
            <person name="Lee J."/>
        </authorList>
    </citation>
    <scope>NUCLEOTIDE SEQUENCE [LARGE SCALE GENOMIC DNA]</scope>
    <source>
        <strain evidence="2 3">BN140078</strain>
    </source>
</reference>
<keyword evidence="3" id="KW-1185">Reference proteome</keyword>
<dbReference type="PROSITE" id="PS51257">
    <property type="entry name" value="PROKAR_LIPOPROTEIN"/>
    <property type="match status" value="1"/>
</dbReference>
<dbReference type="AlphaFoldDB" id="A0A5B2VKA1"/>
<dbReference type="Proteomes" id="UP000324611">
    <property type="component" value="Unassembled WGS sequence"/>
</dbReference>
<evidence type="ECO:0000256" key="1">
    <source>
        <dbReference type="SAM" id="MobiDB-lite"/>
    </source>
</evidence>
<feature type="region of interest" description="Disordered" evidence="1">
    <location>
        <begin position="59"/>
        <end position="137"/>
    </location>
</feature>